<dbReference type="Pfam" id="PF03729">
    <property type="entry name" value="DUF308"/>
    <property type="match status" value="2"/>
</dbReference>
<keyword evidence="2" id="KW-0812">Transmembrane</keyword>
<sequence>MSNTRQPGEKLARTVNSLWWLPLAKGVLAVAAGITPLVWAGPSLTVLVLLLGGYVAVDAVLTLINAGRMRGLPGSRAMTGWGVIGIVAAVIMLWHPGPVLHLAVVLIGAWVVLTGLLLIGVSITIMPIARRAWIWPMVGGVVCLGLGLAALVHRSFGMTALSWLIGLGLIAYGLVHIGLSVVLRKVTSKVSREVSEHLPTTIEGEVVDDGPGRPEDGDGPQVIEGRVES</sequence>
<evidence type="ECO:0008006" key="5">
    <source>
        <dbReference type="Google" id="ProtNLM"/>
    </source>
</evidence>
<evidence type="ECO:0000256" key="1">
    <source>
        <dbReference type="SAM" id="MobiDB-lite"/>
    </source>
</evidence>
<feature type="region of interest" description="Disordered" evidence="1">
    <location>
        <begin position="203"/>
        <end position="229"/>
    </location>
</feature>
<feature type="transmembrane region" description="Helical" evidence="2">
    <location>
        <begin position="160"/>
        <end position="183"/>
    </location>
</feature>
<proteinExistence type="predicted"/>
<dbReference type="KEGG" id="acij:JS278_01596"/>
<dbReference type="RefSeq" id="WP_114044717.1">
    <property type="nucleotide sequence ID" value="NZ_CP025198.1"/>
</dbReference>
<dbReference type="PANTHER" id="PTHR34989:SF1">
    <property type="entry name" value="PROTEIN HDED"/>
    <property type="match status" value="1"/>
</dbReference>
<keyword evidence="2" id="KW-0472">Membrane</keyword>
<dbReference type="GO" id="GO:0005886">
    <property type="term" value="C:plasma membrane"/>
    <property type="evidence" value="ECO:0007669"/>
    <property type="project" value="TreeGrafter"/>
</dbReference>
<dbReference type="InterPro" id="IPR052712">
    <property type="entry name" value="Acid_resist_chaperone_HdeD"/>
</dbReference>
<dbReference type="AlphaFoldDB" id="A0A344UU12"/>
<dbReference type="InterPro" id="IPR005325">
    <property type="entry name" value="DUF308_memb"/>
</dbReference>
<gene>
    <name evidence="3" type="ORF">JS278_01596</name>
</gene>
<feature type="transmembrane region" description="Helical" evidence="2">
    <location>
        <begin position="46"/>
        <end position="66"/>
    </location>
</feature>
<protein>
    <recommendedName>
        <fullName evidence="5">Acid-resistance membrane protein</fullName>
    </recommendedName>
</protein>
<dbReference type="EMBL" id="CP025198">
    <property type="protein sequence ID" value="AXE38760.1"/>
    <property type="molecule type" value="Genomic_DNA"/>
</dbReference>
<evidence type="ECO:0000313" key="4">
    <source>
        <dbReference type="Proteomes" id="UP000251995"/>
    </source>
</evidence>
<accession>A0A344UU12</accession>
<organism evidence="3 4">
    <name type="scientific">Acidipropionibacterium virtanenii</name>
    <dbReference type="NCBI Taxonomy" id="2057246"/>
    <lineage>
        <taxon>Bacteria</taxon>
        <taxon>Bacillati</taxon>
        <taxon>Actinomycetota</taxon>
        <taxon>Actinomycetes</taxon>
        <taxon>Propionibacteriales</taxon>
        <taxon>Propionibacteriaceae</taxon>
        <taxon>Acidipropionibacterium</taxon>
    </lineage>
</organism>
<evidence type="ECO:0000256" key="2">
    <source>
        <dbReference type="SAM" id="Phobius"/>
    </source>
</evidence>
<dbReference type="PANTHER" id="PTHR34989">
    <property type="entry name" value="PROTEIN HDED"/>
    <property type="match status" value="1"/>
</dbReference>
<feature type="transmembrane region" description="Helical" evidence="2">
    <location>
        <begin position="20"/>
        <end position="40"/>
    </location>
</feature>
<name>A0A344UU12_9ACTN</name>
<keyword evidence="4" id="KW-1185">Reference proteome</keyword>
<dbReference type="OrthoDB" id="3712374at2"/>
<dbReference type="Proteomes" id="UP000251995">
    <property type="component" value="Chromosome"/>
</dbReference>
<feature type="transmembrane region" description="Helical" evidence="2">
    <location>
        <begin position="100"/>
        <end position="121"/>
    </location>
</feature>
<feature type="transmembrane region" description="Helical" evidence="2">
    <location>
        <begin position="78"/>
        <end position="94"/>
    </location>
</feature>
<feature type="transmembrane region" description="Helical" evidence="2">
    <location>
        <begin position="133"/>
        <end position="154"/>
    </location>
</feature>
<reference evidence="3 4" key="1">
    <citation type="submission" date="2017-12" db="EMBL/GenBank/DDBJ databases">
        <title>The whole genome sequence of the Acidipropionibacterium virtanenii sp. nov. type strain JS278.</title>
        <authorList>
            <person name="Laine P."/>
            <person name="Deptula P."/>
            <person name="Varmanen P."/>
            <person name="Auvinen P."/>
        </authorList>
    </citation>
    <scope>NUCLEOTIDE SEQUENCE [LARGE SCALE GENOMIC DNA]</scope>
    <source>
        <strain evidence="3 4">JS278</strain>
    </source>
</reference>
<keyword evidence="2" id="KW-1133">Transmembrane helix</keyword>
<evidence type="ECO:0000313" key="3">
    <source>
        <dbReference type="EMBL" id="AXE38760.1"/>
    </source>
</evidence>